<reference evidence="2 3" key="1">
    <citation type="submission" date="2024-07" db="EMBL/GenBank/DDBJ databases">
        <title>Chromosome-level genome assembly of the water stick insect Ranatra chinensis (Heteroptera: Nepidae).</title>
        <authorList>
            <person name="Liu X."/>
        </authorList>
    </citation>
    <scope>NUCLEOTIDE SEQUENCE [LARGE SCALE GENOMIC DNA]</scope>
    <source>
        <strain evidence="2">Cailab_2021Rc</strain>
        <tissue evidence="2">Muscle</tissue>
    </source>
</reference>
<dbReference type="EMBL" id="JBFDAA010000013">
    <property type="protein sequence ID" value="KAL1122599.1"/>
    <property type="molecule type" value="Genomic_DNA"/>
</dbReference>
<evidence type="ECO:0000256" key="1">
    <source>
        <dbReference type="SAM" id="MobiDB-lite"/>
    </source>
</evidence>
<sequence>MDLRSVRFERRRSDHEEGDARGCRFHLRDARKIDAAPGRRTLGQGARRKNISPDRHEQRRRCDNRRTGRMVFPGRTDTPVAGDAGHRLVISPRSRLQRSSPWDSTSVR</sequence>
<gene>
    <name evidence="2" type="ORF">AAG570_002929</name>
</gene>
<protein>
    <submittedName>
        <fullName evidence="2">Uncharacterized protein</fullName>
    </submittedName>
</protein>
<feature type="region of interest" description="Disordered" evidence="1">
    <location>
        <begin position="1"/>
        <end position="20"/>
    </location>
</feature>
<proteinExistence type="predicted"/>
<name>A0ABD0Y7H0_9HEMI</name>
<organism evidence="2 3">
    <name type="scientific">Ranatra chinensis</name>
    <dbReference type="NCBI Taxonomy" id="642074"/>
    <lineage>
        <taxon>Eukaryota</taxon>
        <taxon>Metazoa</taxon>
        <taxon>Ecdysozoa</taxon>
        <taxon>Arthropoda</taxon>
        <taxon>Hexapoda</taxon>
        <taxon>Insecta</taxon>
        <taxon>Pterygota</taxon>
        <taxon>Neoptera</taxon>
        <taxon>Paraneoptera</taxon>
        <taxon>Hemiptera</taxon>
        <taxon>Heteroptera</taxon>
        <taxon>Panheteroptera</taxon>
        <taxon>Nepomorpha</taxon>
        <taxon>Nepidae</taxon>
        <taxon>Ranatrinae</taxon>
        <taxon>Ranatra</taxon>
    </lineage>
</organism>
<keyword evidence="3" id="KW-1185">Reference proteome</keyword>
<evidence type="ECO:0000313" key="2">
    <source>
        <dbReference type="EMBL" id="KAL1122599.1"/>
    </source>
</evidence>
<evidence type="ECO:0000313" key="3">
    <source>
        <dbReference type="Proteomes" id="UP001558652"/>
    </source>
</evidence>
<dbReference type="AlphaFoldDB" id="A0ABD0Y7H0"/>
<accession>A0ABD0Y7H0</accession>
<dbReference type="Proteomes" id="UP001558652">
    <property type="component" value="Unassembled WGS sequence"/>
</dbReference>
<feature type="compositionally biased region" description="Basic and acidic residues" evidence="1">
    <location>
        <begin position="51"/>
        <end position="66"/>
    </location>
</feature>
<comment type="caution">
    <text evidence="2">The sequence shown here is derived from an EMBL/GenBank/DDBJ whole genome shotgun (WGS) entry which is preliminary data.</text>
</comment>
<feature type="region of interest" description="Disordered" evidence="1">
    <location>
        <begin position="36"/>
        <end position="108"/>
    </location>
</feature>
<feature type="compositionally biased region" description="Polar residues" evidence="1">
    <location>
        <begin position="97"/>
        <end position="108"/>
    </location>
</feature>